<proteinExistence type="predicted"/>
<sequence>MNPIDAVDSPYTIRIVKARRGGVMDRMAVTANFRSVT</sequence>
<dbReference type="EMBL" id="QLTK01000025">
    <property type="protein sequence ID" value="RAS22072.1"/>
    <property type="molecule type" value="Genomic_DNA"/>
</dbReference>
<reference evidence="1 2" key="1">
    <citation type="submission" date="2018-06" db="EMBL/GenBank/DDBJ databases">
        <title>Genomic Encyclopedia of Type Strains, Phase III (KMG-III): the genomes of soil and plant-associated and newly described type strains.</title>
        <authorList>
            <person name="Whitman W."/>
        </authorList>
    </citation>
    <scope>NUCLEOTIDE SEQUENCE [LARGE SCALE GENOMIC DNA]</scope>
    <source>
        <strain evidence="1 2">LMG 23644</strain>
    </source>
</reference>
<accession>A0A329BJJ7</accession>
<evidence type="ECO:0000313" key="1">
    <source>
        <dbReference type="EMBL" id="RAS22072.1"/>
    </source>
</evidence>
<gene>
    <name evidence="1" type="ORF">BX591_12514</name>
</gene>
<comment type="caution">
    <text evidence="1">The sequence shown here is derived from an EMBL/GenBank/DDBJ whole genome shotgun (WGS) entry which is preliminary data.</text>
</comment>
<dbReference type="AlphaFoldDB" id="A0A329BJJ7"/>
<evidence type="ECO:0000313" key="2">
    <source>
        <dbReference type="Proteomes" id="UP000248918"/>
    </source>
</evidence>
<name>A0A329BJJ7_9BURK</name>
<dbReference type="Proteomes" id="UP000248918">
    <property type="component" value="Unassembled WGS sequence"/>
</dbReference>
<organism evidence="1 2">
    <name type="scientific">Paraburkholderia bryophila</name>
    <dbReference type="NCBI Taxonomy" id="420952"/>
    <lineage>
        <taxon>Bacteria</taxon>
        <taxon>Pseudomonadati</taxon>
        <taxon>Pseudomonadota</taxon>
        <taxon>Betaproteobacteria</taxon>
        <taxon>Burkholderiales</taxon>
        <taxon>Burkholderiaceae</taxon>
        <taxon>Paraburkholderia</taxon>
    </lineage>
</organism>
<protein>
    <submittedName>
        <fullName evidence="1">Uncharacterized protein</fullName>
    </submittedName>
</protein>